<protein>
    <submittedName>
        <fullName evidence="3">Mechanosensitive ion channel</fullName>
    </submittedName>
</protein>
<feature type="transmembrane region" description="Helical" evidence="2">
    <location>
        <begin position="444"/>
        <end position="465"/>
    </location>
</feature>
<feature type="compositionally biased region" description="Polar residues" evidence="1">
    <location>
        <begin position="523"/>
        <end position="541"/>
    </location>
</feature>
<feature type="region of interest" description="Disordered" evidence="1">
    <location>
        <begin position="517"/>
        <end position="573"/>
    </location>
</feature>
<proteinExistence type="predicted"/>
<keyword evidence="4" id="KW-1185">Reference proteome</keyword>
<dbReference type="GO" id="GO:0008381">
    <property type="term" value="F:mechanosensitive monoatomic ion channel activity"/>
    <property type="evidence" value="ECO:0007669"/>
    <property type="project" value="InterPro"/>
</dbReference>
<feature type="transmembrane region" description="Helical" evidence="2">
    <location>
        <begin position="186"/>
        <end position="206"/>
    </location>
</feature>
<keyword evidence="2" id="KW-0812">Transmembrane</keyword>
<feature type="transmembrane region" description="Helical" evidence="2">
    <location>
        <begin position="375"/>
        <end position="396"/>
    </location>
</feature>
<evidence type="ECO:0000313" key="3">
    <source>
        <dbReference type="EMBL" id="MBS4223396.1"/>
    </source>
</evidence>
<feature type="transmembrane region" description="Helical" evidence="2">
    <location>
        <begin position="119"/>
        <end position="147"/>
    </location>
</feature>
<dbReference type="Gene3D" id="1.10.287.1260">
    <property type="match status" value="3"/>
</dbReference>
<organism evidence="3 4">
    <name type="scientific">Lederbergia citrea</name>
    <dbReference type="NCBI Taxonomy" id="2833581"/>
    <lineage>
        <taxon>Bacteria</taxon>
        <taxon>Bacillati</taxon>
        <taxon>Bacillota</taxon>
        <taxon>Bacilli</taxon>
        <taxon>Bacillales</taxon>
        <taxon>Bacillaceae</taxon>
        <taxon>Lederbergia</taxon>
    </lineage>
</organism>
<accession>A0A942Z5X0</accession>
<comment type="caution">
    <text evidence="3">The sequence shown here is derived from an EMBL/GenBank/DDBJ whole genome shotgun (WGS) entry which is preliminary data.</text>
</comment>
<dbReference type="PANTHER" id="PTHR30221:SF1">
    <property type="entry name" value="SMALL-CONDUCTANCE MECHANOSENSITIVE CHANNEL"/>
    <property type="match status" value="1"/>
</dbReference>
<name>A0A942Z5X0_9BACI</name>
<dbReference type="InterPro" id="IPR008910">
    <property type="entry name" value="MSC_TM_helix"/>
</dbReference>
<gene>
    <name evidence="3" type="ORF">KHA91_11640</name>
</gene>
<dbReference type="InterPro" id="IPR045275">
    <property type="entry name" value="MscS_archaea/bacteria_type"/>
</dbReference>
<dbReference type="Pfam" id="PF05552">
    <property type="entry name" value="MS_channel_1st_1"/>
    <property type="match status" value="5"/>
</dbReference>
<keyword evidence="2" id="KW-1133">Transmembrane helix</keyword>
<dbReference type="AlphaFoldDB" id="A0A942Z5X0"/>
<feature type="transmembrane region" description="Helical" evidence="2">
    <location>
        <begin position="268"/>
        <end position="294"/>
    </location>
</feature>
<feature type="region of interest" description="Disordered" evidence="1">
    <location>
        <begin position="60"/>
        <end position="80"/>
    </location>
</feature>
<dbReference type="Proteomes" id="UP000676456">
    <property type="component" value="Unassembled WGS sequence"/>
</dbReference>
<evidence type="ECO:0000256" key="2">
    <source>
        <dbReference type="SAM" id="Phobius"/>
    </source>
</evidence>
<evidence type="ECO:0000313" key="4">
    <source>
        <dbReference type="Proteomes" id="UP000676456"/>
    </source>
</evidence>
<feature type="transmembrane region" description="Helical" evidence="2">
    <location>
        <begin position="471"/>
        <end position="496"/>
    </location>
</feature>
<dbReference type="EMBL" id="JAGYPN010000002">
    <property type="protein sequence ID" value="MBS4223396.1"/>
    <property type="molecule type" value="Genomic_DNA"/>
</dbReference>
<feature type="transmembrane region" description="Helical" evidence="2">
    <location>
        <begin position="408"/>
        <end position="432"/>
    </location>
</feature>
<dbReference type="PANTHER" id="PTHR30221">
    <property type="entry name" value="SMALL-CONDUCTANCE MECHANOSENSITIVE CHANNEL"/>
    <property type="match status" value="1"/>
</dbReference>
<feature type="transmembrane region" description="Helical" evidence="2">
    <location>
        <begin position="24"/>
        <end position="42"/>
    </location>
</feature>
<dbReference type="NCBIfam" id="NF033912">
    <property type="entry name" value="msc"/>
    <property type="match status" value="1"/>
</dbReference>
<keyword evidence="2" id="KW-0472">Membrane</keyword>
<feature type="transmembrane region" description="Helical" evidence="2">
    <location>
        <begin position="226"/>
        <end position="247"/>
    </location>
</feature>
<feature type="transmembrane region" description="Helical" evidence="2">
    <location>
        <begin position="90"/>
        <end position="107"/>
    </location>
</feature>
<feature type="transmembrane region" description="Helical" evidence="2">
    <location>
        <begin position="314"/>
        <end position="334"/>
    </location>
</feature>
<sequence>MIRRDYFMTFDSWAPIYISKLPNLLWALIVLLIGWIIAKAVGKAVEKILRKTSWDEKLFGGGRQPADAGTPGTDKPTGKRPDTNELIGKIVYYILLVFVFILFFHLLNLGSVASPFLGMFGTMLGFIPAILKAALILLFAFIIASLLRMLVVKGGQKANVSGLMQKMNVSDSDNDSRKFLQTAGNIVFYLVMLLFIPGVLAALNIHGVSGAFGGMLENMLAFIPKLLAAALILLIGWIVAKIIRELVTGLLKTVGTEKFAYRLGLQKVLGDTSLSSIIGTIVFVLIMIPIVISALDKLEIRAITDPAVQMLNDVMTMIPNIIIAILLIAASIWLGKWVRQIIAGLLQRVGFDSLTRNMAIGGWKPGTGGMLMSELVGYIAQVLVVFLLTIQALNLVKLGFLVTMLTAITAYLPHVLAAVIILALSLIVANIVEKVLSNILTGPSFKIITSVAKYAIIVLAVFMALDQLGVAASIVNSAFILILGGLALAFGLSFGLGGKEFAKNYLAKLDKTIEETEVDMSKKPNSSGNQAIDPNANNMNQYPGEGTKIDPPPQAPEGNLWDKGNPSQNGPDM</sequence>
<reference evidence="3 4" key="1">
    <citation type="submission" date="2021-05" db="EMBL/GenBank/DDBJ databases">
        <title>Novel Bacillus species.</title>
        <authorList>
            <person name="Liu G."/>
        </authorList>
    </citation>
    <scope>NUCLEOTIDE SEQUENCE [LARGE SCALE GENOMIC DNA]</scope>
    <source>
        <strain evidence="3 4">FJAT-49682</strain>
    </source>
</reference>
<evidence type="ECO:0000256" key="1">
    <source>
        <dbReference type="SAM" id="MobiDB-lite"/>
    </source>
</evidence>